<dbReference type="Pfam" id="PF00892">
    <property type="entry name" value="EamA"/>
    <property type="match status" value="2"/>
</dbReference>
<keyword evidence="10" id="KW-1185">Reference proteome</keyword>
<protein>
    <submittedName>
        <fullName evidence="9">EamA family transporter</fullName>
    </submittedName>
</protein>
<keyword evidence="6 7" id="KW-0472">Membrane</keyword>
<feature type="transmembrane region" description="Helical" evidence="7">
    <location>
        <begin position="135"/>
        <end position="155"/>
    </location>
</feature>
<dbReference type="SUPFAM" id="SSF103481">
    <property type="entry name" value="Multidrug resistance efflux transporter EmrE"/>
    <property type="match status" value="2"/>
</dbReference>
<evidence type="ECO:0000256" key="3">
    <source>
        <dbReference type="ARBA" id="ARBA00022475"/>
    </source>
</evidence>
<dbReference type="PANTHER" id="PTHR32322:SF18">
    <property type="entry name" value="S-ADENOSYLMETHIONINE_S-ADENOSYLHOMOCYSTEINE TRANSPORTER"/>
    <property type="match status" value="1"/>
</dbReference>
<dbReference type="PANTHER" id="PTHR32322">
    <property type="entry name" value="INNER MEMBRANE TRANSPORTER"/>
    <property type="match status" value="1"/>
</dbReference>
<reference evidence="9 10" key="1">
    <citation type="submission" date="2018-08" db="EMBL/GenBank/DDBJ databases">
        <title>Bacillus jemisoniae sp. nov., Bacillus chryseoplanitiae sp. nov., Bacillus resnikiae sp. nov., and Bacillus frankliniae sp. nov., isolated from Viking spacecraft and associated surfaces.</title>
        <authorList>
            <person name="Seuylemezian A."/>
            <person name="Vaishampayan P."/>
        </authorList>
    </citation>
    <scope>NUCLEOTIDE SEQUENCE [LARGE SCALE GENOMIC DNA]</scope>
    <source>
        <strain evidence="9 10">JJ-247</strain>
    </source>
</reference>
<feature type="domain" description="EamA" evidence="8">
    <location>
        <begin position="14"/>
        <end position="153"/>
    </location>
</feature>
<evidence type="ECO:0000256" key="2">
    <source>
        <dbReference type="ARBA" id="ARBA00007362"/>
    </source>
</evidence>
<proteinExistence type="inferred from homology"/>
<feature type="transmembrane region" description="Helical" evidence="7">
    <location>
        <begin position="257"/>
        <end position="276"/>
    </location>
</feature>
<comment type="similarity">
    <text evidence="2">Belongs to the EamA transporter family.</text>
</comment>
<comment type="subcellular location">
    <subcellularLocation>
        <location evidence="1">Cell membrane</location>
        <topology evidence="1">Multi-pass membrane protein</topology>
    </subcellularLocation>
</comment>
<sequence length="303" mass="32874">MDAKSNVLSDQRAKGIILVIIGAALWGISGTVVQYLFEDYGISTAWLVDVRLLASGALLLFYSRFSENRDIWKIWKDRKHLPGLLVFGLVGMLGVQYTFFSAIEYGNAASAAVLQYLAPVIIACYLAARSKAWPSGLEILSVILAIMGTFLLVTGGNIGRMAISVPALAWGIASAFSLAFYTLQPGKLLSKWGSVYTVGWGMMIGGIGFSFINPPWEYSGGWSLNSIIAIIFVVLFGTLIAFYCYMESLKFISASETSLLASVEPLSAAFLAVIWLDVSFGPAEWIGTLFILSTIIILSKKKA</sequence>
<feature type="transmembrane region" description="Helical" evidence="7">
    <location>
        <begin position="282"/>
        <end position="299"/>
    </location>
</feature>
<dbReference type="RefSeq" id="WP_119111332.1">
    <property type="nucleotide sequence ID" value="NZ_CBCSEO010000001.1"/>
</dbReference>
<feature type="transmembrane region" description="Helical" evidence="7">
    <location>
        <begin position="43"/>
        <end position="62"/>
    </location>
</feature>
<dbReference type="EMBL" id="QWVT01000008">
    <property type="protein sequence ID" value="RID87760.1"/>
    <property type="molecule type" value="Genomic_DNA"/>
</dbReference>
<evidence type="ECO:0000259" key="8">
    <source>
        <dbReference type="Pfam" id="PF00892"/>
    </source>
</evidence>
<dbReference type="AlphaFoldDB" id="A0A398BJ08"/>
<keyword evidence="3" id="KW-1003">Cell membrane</keyword>
<dbReference type="GO" id="GO:0005886">
    <property type="term" value="C:plasma membrane"/>
    <property type="evidence" value="ECO:0007669"/>
    <property type="project" value="UniProtKB-SubCell"/>
</dbReference>
<dbReference type="InterPro" id="IPR000620">
    <property type="entry name" value="EamA_dom"/>
</dbReference>
<evidence type="ECO:0000313" key="9">
    <source>
        <dbReference type="EMBL" id="RID87760.1"/>
    </source>
</evidence>
<comment type="caution">
    <text evidence="9">The sequence shown here is derived from an EMBL/GenBank/DDBJ whole genome shotgun (WGS) entry which is preliminary data.</text>
</comment>
<evidence type="ECO:0000256" key="5">
    <source>
        <dbReference type="ARBA" id="ARBA00022989"/>
    </source>
</evidence>
<evidence type="ECO:0000256" key="6">
    <source>
        <dbReference type="ARBA" id="ARBA00023136"/>
    </source>
</evidence>
<feature type="transmembrane region" description="Helical" evidence="7">
    <location>
        <begin position="195"/>
        <end position="212"/>
    </location>
</feature>
<dbReference type="Proteomes" id="UP000265816">
    <property type="component" value="Unassembled WGS sequence"/>
</dbReference>
<dbReference type="InterPro" id="IPR050638">
    <property type="entry name" value="AA-Vitamin_Transporters"/>
</dbReference>
<evidence type="ECO:0000256" key="4">
    <source>
        <dbReference type="ARBA" id="ARBA00022692"/>
    </source>
</evidence>
<feature type="transmembrane region" description="Helical" evidence="7">
    <location>
        <begin position="109"/>
        <end position="128"/>
    </location>
</feature>
<feature type="transmembrane region" description="Helical" evidence="7">
    <location>
        <begin position="83"/>
        <end position="103"/>
    </location>
</feature>
<feature type="domain" description="EamA" evidence="8">
    <location>
        <begin position="167"/>
        <end position="299"/>
    </location>
</feature>
<accession>A0A398BJ08</accession>
<evidence type="ECO:0000256" key="1">
    <source>
        <dbReference type="ARBA" id="ARBA00004651"/>
    </source>
</evidence>
<keyword evidence="4 7" id="KW-0812">Transmembrane</keyword>
<organism evidence="9 10">
    <name type="scientific">Mesobacillus zeae</name>
    <dbReference type="NCBI Taxonomy" id="1917180"/>
    <lineage>
        <taxon>Bacteria</taxon>
        <taxon>Bacillati</taxon>
        <taxon>Bacillota</taxon>
        <taxon>Bacilli</taxon>
        <taxon>Bacillales</taxon>
        <taxon>Bacillaceae</taxon>
        <taxon>Mesobacillus</taxon>
    </lineage>
</organism>
<feature type="transmembrane region" description="Helical" evidence="7">
    <location>
        <begin position="16"/>
        <end position="37"/>
    </location>
</feature>
<gene>
    <name evidence="9" type="ORF">D1970_02635</name>
</gene>
<dbReference type="InterPro" id="IPR037185">
    <property type="entry name" value="EmrE-like"/>
</dbReference>
<feature type="transmembrane region" description="Helical" evidence="7">
    <location>
        <begin position="161"/>
        <end position="183"/>
    </location>
</feature>
<dbReference type="OrthoDB" id="9810818at2"/>
<feature type="transmembrane region" description="Helical" evidence="7">
    <location>
        <begin position="224"/>
        <end position="245"/>
    </location>
</feature>
<keyword evidence="5 7" id="KW-1133">Transmembrane helix</keyword>
<evidence type="ECO:0000313" key="10">
    <source>
        <dbReference type="Proteomes" id="UP000265816"/>
    </source>
</evidence>
<name>A0A398BJ08_9BACI</name>
<evidence type="ECO:0000256" key="7">
    <source>
        <dbReference type="SAM" id="Phobius"/>
    </source>
</evidence>